<accession>A0A9R1T1K5</accession>
<organism evidence="6 7">
    <name type="scientific">Fopius arisanus</name>
    <dbReference type="NCBI Taxonomy" id="64838"/>
    <lineage>
        <taxon>Eukaryota</taxon>
        <taxon>Metazoa</taxon>
        <taxon>Ecdysozoa</taxon>
        <taxon>Arthropoda</taxon>
        <taxon>Hexapoda</taxon>
        <taxon>Insecta</taxon>
        <taxon>Pterygota</taxon>
        <taxon>Neoptera</taxon>
        <taxon>Endopterygota</taxon>
        <taxon>Hymenoptera</taxon>
        <taxon>Apocrita</taxon>
        <taxon>Ichneumonoidea</taxon>
        <taxon>Braconidae</taxon>
        <taxon>Opiinae</taxon>
        <taxon>Fopius</taxon>
    </lineage>
</organism>
<dbReference type="GO" id="GO:0005886">
    <property type="term" value="C:plasma membrane"/>
    <property type="evidence" value="ECO:0007669"/>
    <property type="project" value="TreeGrafter"/>
</dbReference>
<evidence type="ECO:0000256" key="2">
    <source>
        <dbReference type="ARBA" id="ARBA00022729"/>
    </source>
</evidence>
<proteinExistence type="predicted"/>
<dbReference type="Pfam" id="PF13306">
    <property type="entry name" value="LRR_5"/>
    <property type="match status" value="1"/>
</dbReference>
<dbReference type="GeneID" id="105265548"/>
<reference evidence="7" key="1">
    <citation type="submission" date="2025-08" db="UniProtKB">
        <authorList>
            <consortium name="RefSeq"/>
        </authorList>
    </citation>
    <scope>IDENTIFICATION</scope>
    <source>
        <strain evidence="7">USDA-PBARC FA_bdor</strain>
        <tissue evidence="7">Whole organism</tissue>
    </source>
</reference>
<keyword evidence="1" id="KW-0433">Leucine-rich repeat</keyword>
<evidence type="ECO:0000256" key="1">
    <source>
        <dbReference type="ARBA" id="ARBA00022614"/>
    </source>
</evidence>
<dbReference type="OrthoDB" id="676979at2759"/>
<dbReference type="PANTHER" id="PTHR24369">
    <property type="entry name" value="ANTIGEN BSP, PUTATIVE-RELATED"/>
    <property type="match status" value="1"/>
</dbReference>
<dbReference type="PANTHER" id="PTHR24369:SF210">
    <property type="entry name" value="CHAOPTIN-RELATED"/>
    <property type="match status" value="1"/>
</dbReference>
<dbReference type="RefSeq" id="XP_011301399.1">
    <property type="nucleotide sequence ID" value="XM_011303097.1"/>
</dbReference>
<dbReference type="Proteomes" id="UP000694866">
    <property type="component" value="Unplaced"/>
</dbReference>
<evidence type="ECO:0000256" key="3">
    <source>
        <dbReference type="ARBA" id="ARBA00022737"/>
    </source>
</evidence>
<evidence type="ECO:0000313" key="6">
    <source>
        <dbReference type="Proteomes" id="UP000694866"/>
    </source>
</evidence>
<dbReference type="SMART" id="SM00369">
    <property type="entry name" value="LRR_TYP"/>
    <property type="match status" value="13"/>
</dbReference>
<dbReference type="InterPro" id="IPR001611">
    <property type="entry name" value="Leu-rich_rpt"/>
</dbReference>
<dbReference type="AlphaFoldDB" id="A0A9R1T1K5"/>
<gene>
    <name evidence="7" type="primary">LOC105265548</name>
</gene>
<feature type="signal peptide" evidence="5">
    <location>
        <begin position="1"/>
        <end position="21"/>
    </location>
</feature>
<keyword evidence="6" id="KW-1185">Reference proteome</keyword>
<evidence type="ECO:0000256" key="5">
    <source>
        <dbReference type="SAM" id="SignalP"/>
    </source>
</evidence>
<feature type="chain" id="PRO_5040417375" evidence="5">
    <location>
        <begin position="22"/>
        <end position="981"/>
    </location>
</feature>
<dbReference type="InterPro" id="IPR032675">
    <property type="entry name" value="LRR_dom_sf"/>
</dbReference>
<feature type="region of interest" description="Disordered" evidence="4">
    <location>
        <begin position="482"/>
        <end position="507"/>
    </location>
</feature>
<evidence type="ECO:0000256" key="4">
    <source>
        <dbReference type="SAM" id="MobiDB-lite"/>
    </source>
</evidence>
<dbReference type="KEGG" id="fas:105265548"/>
<dbReference type="Gene3D" id="3.80.10.10">
    <property type="entry name" value="Ribonuclease Inhibitor"/>
    <property type="match status" value="4"/>
</dbReference>
<keyword evidence="3" id="KW-0677">Repeat</keyword>
<dbReference type="InterPro" id="IPR003591">
    <property type="entry name" value="Leu-rich_rpt_typical-subtyp"/>
</dbReference>
<dbReference type="InterPro" id="IPR050541">
    <property type="entry name" value="LRR_TM_domain-containing"/>
</dbReference>
<dbReference type="InterPro" id="IPR026906">
    <property type="entry name" value="LRR_5"/>
</dbReference>
<protein>
    <submittedName>
        <fullName evidence="7">Slit homolog 3 protein</fullName>
    </submittedName>
</protein>
<dbReference type="FunFam" id="3.80.10.10:FF:001360">
    <property type="entry name" value="Uncharacterized protein"/>
    <property type="match status" value="1"/>
</dbReference>
<name>A0A9R1T1K5_9HYME</name>
<dbReference type="SUPFAM" id="SSF52058">
    <property type="entry name" value="L domain-like"/>
    <property type="match status" value="2"/>
</dbReference>
<dbReference type="PROSITE" id="PS51450">
    <property type="entry name" value="LRR"/>
    <property type="match status" value="2"/>
</dbReference>
<evidence type="ECO:0000313" key="7">
    <source>
        <dbReference type="RefSeq" id="XP_011301399.1"/>
    </source>
</evidence>
<dbReference type="Pfam" id="PF13855">
    <property type="entry name" value="LRR_8"/>
    <property type="match status" value="3"/>
</dbReference>
<keyword evidence="2 5" id="KW-0732">Signal</keyword>
<sequence length="981" mass="113691">MMYLIITVGLLLAGVLSGSEAKCSLTPVETGDRTIAYVCLHGDLKDLDDVPNEAEWIEFTVARFDVIPADAFARFSQLRKLTFFNCKLNELNADAFRGLDQLEMLVMFNTKVGVARAAVFQHIPNLKILKLEGTGLMYIEPEVFEILSKRLEELSIRNNDIDCLPVEALTKIERLKIMKIDDNPWSCDCKNSLLTFLQSKNIQQMSNNDFTHHRRKRGHYSTWSSEQTYETNSSRYVYDCMVVLKYPPLPPPNVITDTNYYNRYNIERREQKVTSIHNLDHLPDNIGWLEIFDVHIPILQRYMFFRFGNTLRSITLRNCGIESIELEAFAGLHKLERLVITGARLPTIRSCWFRDLGRLTELVLENCNVEKFEYGALDRLSNLRILDLKANRLNCLPGDVIGGLGNLERLDASQNPWLCSCRQDLENNLLRRRIGYEISNRGNNGVGCLQGSEVSRPNDYNEFYNHTSSGWIRWSWGYATQQPRPTRPRPVTPRPPPVIQTTPPPIRHNGCRSVPAGHYYDSQYYNQLRGHTYFCEDASLIDIRQIPSITETIIFSKSVIPILRSDTFREFDGFLKRLEFRDCSIREIEDRAFAGIRNLQVLILRGNDIKVIRTEWFTETGKLQHLNLAHNNIHEIETRVFHMVPYLVSLDISENKINCLTTEKLQSLRHIRELHLADNPWTCLCAEALHRFINSRNLFCSNTCLDMVLKDRCHNGGFTPRPGTTITPSPPPPSTTMHPPLPLPDFHVNISGSCFADHDGKHYHCSNGDRFILDQIPSWVSSIELYNCYIEHLPASTFSRFENLTELILRNCSLNEIDERAFYGLRRLEKLTIKGNNFAVVREGWFHHCENLYRLDLSNNYLVEIESRAFHNLKYLQYLNLEDNMFSCIYTDSFTHLSRLDTVEFSRNPLKWRCWQELKQFLEVRTIGYTDHKCPYDATHLVRDLQKDGSNRPQNYTGQAITNDVTYFGFILTVAMVYSLR</sequence>
<feature type="compositionally biased region" description="Pro residues" evidence="4">
    <location>
        <begin position="488"/>
        <end position="506"/>
    </location>
</feature>